<feature type="region of interest" description="Disordered" evidence="1">
    <location>
        <begin position="48"/>
        <end position="70"/>
    </location>
</feature>
<evidence type="ECO:0000313" key="2">
    <source>
        <dbReference type="EMBL" id="OLQ00298.1"/>
    </source>
</evidence>
<evidence type="ECO:0000256" key="1">
    <source>
        <dbReference type="SAM" id="MobiDB-lite"/>
    </source>
</evidence>
<reference evidence="2 3" key="1">
    <citation type="submission" date="2016-02" db="EMBL/GenBank/DDBJ databases">
        <title>Genome analysis of coral dinoflagellate symbionts highlights evolutionary adaptations to a symbiotic lifestyle.</title>
        <authorList>
            <person name="Aranda M."/>
            <person name="Li Y."/>
            <person name="Liew Y.J."/>
            <person name="Baumgarten S."/>
            <person name="Simakov O."/>
            <person name="Wilson M."/>
            <person name="Piel J."/>
            <person name="Ashoor H."/>
            <person name="Bougouffa S."/>
            <person name="Bajic V.B."/>
            <person name="Ryu T."/>
            <person name="Ravasi T."/>
            <person name="Bayer T."/>
            <person name="Micklem G."/>
            <person name="Kim H."/>
            <person name="Bhak J."/>
            <person name="Lajeunesse T.C."/>
            <person name="Voolstra C.R."/>
        </authorList>
    </citation>
    <scope>NUCLEOTIDE SEQUENCE [LARGE SCALE GENOMIC DNA]</scope>
    <source>
        <strain evidence="2 3">CCMP2467</strain>
    </source>
</reference>
<comment type="caution">
    <text evidence="2">The sequence shown here is derived from an EMBL/GenBank/DDBJ whole genome shotgun (WGS) entry which is preliminary data.</text>
</comment>
<protein>
    <submittedName>
        <fullName evidence="2">Uncharacterized protein</fullName>
    </submittedName>
</protein>
<sequence>MADPAATAAMENVKKEAARRKLEALAAIEEEANAELLRYERQLQTAKEAQPAASTAASSKDVPAASSEGSRRYAADCLLIDTAKSIKLRVSPALLRNLGWFFPWSMVGLKFWSWFSTLVRL</sequence>
<proteinExistence type="predicted"/>
<dbReference type="Proteomes" id="UP000186817">
    <property type="component" value="Unassembled WGS sequence"/>
</dbReference>
<evidence type="ECO:0000313" key="3">
    <source>
        <dbReference type="Proteomes" id="UP000186817"/>
    </source>
</evidence>
<dbReference type="EMBL" id="LSRX01000332">
    <property type="protein sequence ID" value="OLQ00298.1"/>
    <property type="molecule type" value="Genomic_DNA"/>
</dbReference>
<accession>A0A1Q9DYP9</accession>
<dbReference type="AlphaFoldDB" id="A0A1Q9DYP9"/>
<feature type="compositionally biased region" description="Polar residues" evidence="1">
    <location>
        <begin position="48"/>
        <end position="58"/>
    </location>
</feature>
<organism evidence="2 3">
    <name type="scientific">Symbiodinium microadriaticum</name>
    <name type="common">Dinoflagellate</name>
    <name type="synonym">Zooxanthella microadriatica</name>
    <dbReference type="NCBI Taxonomy" id="2951"/>
    <lineage>
        <taxon>Eukaryota</taxon>
        <taxon>Sar</taxon>
        <taxon>Alveolata</taxon>
        <taxon>Dinophyceae</taxon>
        <taxon>Suessiales</taxon>
        <taxon>Symbiodiniaceae</taxon>
        <taxon>Symbiodinium</taxon>
    </lineage>
</organism>
<keyword evidence="3" id="KW-1185">Reference proteome</keyword>
<name>A0A1Q9DYP9_SYMMI</name>
<gene>
    <name evidence="2" type="ORF">AK812_SmicGene17053</name>
</gene>